<feature type="chain" id="PRO_5011741872" evidence="1">
    <location>
        <begin position="21"/>
        <end position="372"/>
    </location>
</feature>
<dbReference type="OrthoDB" id="6400902at2"/>
<accession>A0A1G9ULP0</accession>
<dbReference type="EMBL" id="FNGV01000011">
    <property type="protein sequence ID" value="SDM60455.1"/>
    <property type="molecule type" value="Genomic_DNA"/>
</dbReference>
<dbReference type="AlphaFoldDB" id="A0A1G9ULP0"/>
<dbReference type="STRING" id="192904.SAMN04488514_11169"/>
<protein>
    <submittedName>
        <fullName evidence="2">Uncharacterized protein</fullName>
    </submittedName>
</protein>
<evidence type="ECO:0000313" key="3">
    <source>
        <dbReference type="Proteomes" id="UP000199440"/>
    </source>
</evidence>
<gene>
    <name evidence="2" type="ORF">SAMN04488514_11169</name>
</gene>
<feature type="signal peptide" evidence="1">
    <location>
        <begin position="1"/>
        <end position="20"/>
    </location>
</feature>
<reference evidence="2 3" key="1">
    <citation type="submission" date="2016-10" db="EMBL/GenBank/DDBJ databases">
        <authorList>
            <person name="de Groot N.N."/>
        </authorList>
    </citation>
    <scope>NUCLEOTIDE SEQUENCE [LARGE SCALE GENOMIC DNA]</scope>
    <source>
        <strain evidence="2 3">DSM 19886</strain>
    </source>
</reference>
<keyword evidence="1" id="KW-0732">Signal</keyword>
<evidence type="ECO:0000256" key="1">
    <source>
        <dbReference type="SAM" id="SignalP"/>
    </source>
</evidence>
<evidence type="ECO:0000313" key="2">
    <source>
        <dbReference type="EMBL" id="SDM60455.1"/>
    </source>
</evidence>
<proteinExistence type="predicted"/>
<keyword evidence="3" id="KW-1185">Reference proteome</keyword>
<dbReference type="Proteomes" id="UP000199440">
    <property type="component" value="Unassembled WGS sequence"/>
</dbReference>
<sequence length="372" mass="42753">MRYRLLNLFLFVLWYGNAQFALTDIGGAVLQENGLDRQPEFFNMPWEYGTKLVKKETSMFIEVDSIGKQNIGLLVDQRERPILYVSDIETPVCADGDCKLMNIRLYWTLLGDYAGFDRDSKLPLTKNDHDEFSMADYLKLHLLLTDANSILKQRKIDELIEKPKPSEGNGPDALSGATIKEVKETVVSGALYSCYVAWHLVHGQLNAKLREYTSSQVTDETVFQMLHSANSNYQMFALGRFDEANYKEHYARIANIFETGIPMVRGFICKNLPEKFWKTPKLQNLFWNAFADVDINTRSLLLEHLNSASTETLERISTHLGVMTKNQLKIFLEQIGENGLVEPIRKNLVVFANDEKQTYGYIVNQFLEEYEL</sequence>
<name>A0A1G9ULP0_9FLAO</name>
<dbReference type="RefSeq" id="WP_089892964.1">
    <property type="nucleotide sequence ID" value="NZ_FNGV01000011.1"/>
</dbReference>
<organism evidence="2 3">
    <name type="scientific">Kriegella aquimaris</name>
    <dbReference type="NCBI Taxonomy" id="192904"/>
    <lineage>
        <taxon>Bacteria</taxon>
        <taxon>Pseudomonadati</taxon>
        <taxon>Bacteroidota</taxon>
        <taxon>Flavobacteriia</taxon>
        <taxon>Flavobacteriales</taxon>
        <taxon>Flavobacteriaceae</taxon>
        <taxon>Kriegella</taxon>
    </lineage>
</organism>